<comment type="caution">
    <text evidence="1">The sequence shown here is derived from an EMBL/GenBank/DDBJ whole genome shotgun (WGS) entry which is preliminary data.</text>
</comment>
<name>F9GDM6_FUSOF</name>
<dbReference type="AlphaFoldDB" id="F9GDM6"/>
<protein>
    <submittedName>
        <fullName evidence="1">Uncharacterized protein</fullName>
    </submittedName>
</protein>
<organism evidence="1">
    <name type="scientific">Fusarium oxysporum (strain Fo5176)</name>
    <name type="common">Fusarium vascular wilt</name>
    <dbReference type="NCBI Taxonomy" id="660025"/>
    <lineage>
        <taxon>Eukaryota</taxon>
        <taxon>Fungi</taxon>
        <taxon>Dikarya</taxon>
        <taxon>Ascomycota</taxon>
        <taxon>Pezizomycotina</taxon>
        <taxon>Sordariomycetes</taxon>
        <taxon>Hypocreomycetidae</taxon>
        <taxon>Hypocreales</taxon>
        <taxon>Nectriaceae</taxon>
        <taxon>Fusarium</taxon>
        <taxon>Fusarium oxysporum species complex</taxon>
    </lineage>
</organism>
<sequence length="22" mass="2623">MVSEWECVTLDRALPLIYHEAF</sequence>
<evidence type="ECO:0000313" key="1">
    <source>
        <dbReference type="EMBL" id="EGU72732.1"/>
    </source>
</evidence>
<accession>F9GDM6</accession>
<proteinExistence type="predicted"/>
<reference evidence="1" key="1">
    <citation type="journal article" date="2012" name="Mol. Plant Microbe Interact.">
        <title>A highly conserved effector in Fusarium oxysporum is required for full virulence on Arabidopsis.</title>
        <authorList>
            <person name="Thatcher L.F."/>
            <person name="Gardiner D.M."/>
            <person name="Kazan K."/>
            <person name="Manners J."/>
        </authorList>
    </citation>
    <scope>NUCLEOTIDE SEQUENCE [LARGE SCALE GENOMIC DNA]</scope>
    <source>
        <strain evidence="1">Fo5176</strain>
    </source>
</reference>
<dbReference type="EMBL" id="AFQF01005605">
    <property type="protein sequence ID" value="EGU72732.1"/>
    <property type="molecule type" value="Genomic_DNA"/>
</dbReference>
<gene>
    <name evidence="1" type="ORF">FOXB_16760</name>
</gene>